<dbReference type="SUPFAM" id="SSF88659">
    <property type="entry name" value="Sigma3 and sigma4 domains of RNA polymerase sigma factors"/>
    <property type="match status" value="2"/>
</dbReference>
<evidence type="ECO:0000313" key="6">
    <source>
        <dbReference type="EMBL" id="ACL44055.1"/>
    </source>
</evidence>
<evidence type="ECO:0000259" key="5">
    <source>
        <dbReference type="PROSITE" id="PS00715"/>
    </source>
</evidence>
<dbReference type="KEGG" id="cyn:Cyan7425_1686"/>
<dbReference type="Gene3D" id="1.10.1740.10">
    <property type="match status" value="1"/>
</dbReference>
<gene>
    <name evidence="6" type="ordered locus">Cyan7425_1686</name>
</gene>
<dbReference type="PANTHER" id="PTHR30385:SF4">
    <property type="entry name" value="RNA POLYMERASE SIGMA-E FACTOR"/>
    <property type="match status" value="1"/>
</dbReference>
<evidence type="ECO:0000256" key="4">
    <source>
        <dbReference type="ARBA" id="ARBA00023163"/>
    </source>
</evidence>
<name>B8HR67_CYAP4</name>
<dbReference type="InterPro" id="IPR013324">
    <property type="entry name" value="RNA_pol_sigma_r3/r4-like"/>
</dbReference>
<accession>B8HR67</accession>
<evidence type="ECO:0000256" key="1">
    <source>
        <dbReference type="ARBA" id="ARBA00023015"/>
    </source>
</evidence>
<dbReference type="NCBIfam" id="TIGR02937">
    <property type="entry name" value="sigma70-ECF"/>
    <property type="match status" value="1"/>
</dbReference>
<dbReference type="NCBIfam" id="NF005644">
    <property type="entry name" value="PRK07408.1"/>
    <property type="match status" value="1"/>
</dbReference>
<evidence type="ECO:0000256" key="3">
    <source>
        <dbReference type="ARBA" id="ARBA00023125"/>
    </source>
</evidence>
<keyword evidence="1" id="KW-0805">Transcription regulation</keyword>
<dbReference type="PROSITE" id="PS00715">
    <property type="entry name" value="SIGMA70_1"/>
    <property type="match status" value="1"/>
</dbReference>
<dbReference type="Pfam" id="PF08281">
    <property type="entry name" value="Sigma70_r4_2"/>
    <property type="match status" value="1"/>
</dbReference>
<dbReference type="GO" id="GO:0006352">
    <property type="term" value="P:DNA-templated transcription initiation"/>
    <property type="evidence" value="ECO:0007669"/>
    <property type="project" value="InterPro"/>
</dbReference>
<dbReference type="GO" id="GO:0016987">
    <property type="term" value="F:sigma factor activity"/>
    <property type="evidence" value="ECO:0007669"/>
    <property type="project" value="UniProtKB-KW"/>
</dbReference>
<dbReference type="EMBL" id="CP001344">
    <property type="protein sequence ID" value="ACL44055.1"/>
    <property type="molecule type" value="Genomic_DNA"/>
</dbReference>
<dbReference type="GO" id="GO:0003677">
    <property type="term" value="F:DNA binding"/>
    <property type="evidence" value="ECO:0007669"/>
    <property type="project" value="UniProtKB-KW"/>
</dbReference>
<organism evidence="6">
    <name type="scientific">Cyanothece sp. (strain PCC 7425 / ATCC 29141)</name>
    <dbReference type="NCBI Taxonomy" id="395961"/>
    <lineage>
        <taxon>Bacteria</taxon>
        <taxon>Bacillati</taxon>
        <taxon>Cyanobacteriota</taxon>
        <taxon>Cyanophyceae</taxon>
        <taxon>Gomontiellales</taxon>
        <taxon>Cyanothecaceae</taxon>
        <taxon>Cyanothece</taxon>
    </lineage>
</organism>
<dbReference type="AlphaFoldDB" id="B8HR67"/>
<proteinExistence type="predicted"/>
<dbReference type="InterPro" id="IPR013325">
    <property type="entry name" value="RNA_pol_sigma_r2"/>
</dbReference>
<protein>
    <submittedName>
        <fullName evidence="6">RNA polymerase, sigma 28 subunit, FliA/WhiG subfamily</fullName>
    </submittedName>
</protein>
<dbReference type="InterPro" id="IPR036388">
    <property type="entry name" value="WH-like_DNA-bd_sf"/>
</dbReference>
<keyword evidence="3" id="KW-0238">DNA-binding</keyword>
<feature type="domain" description="RNA polymerase sigma-70" evidence="5">
    <location>
        <begin position="55"/>
        <end position="68"/>
    </location>
</feature>
<dbReference type="PANTHER" id="PTHR30385">
    <property type="entry name" value="SIGMA FACTOR F FLAGELLAR"/>
    <property type="match status" value="1"/>
</dbReference>
<evidence type="ECO:0000256" key="2">
    <source>
        <dbReference type="ARBA" id="ARBA00023082"/>
    </source>
</evidence>
<dbReference type="InterPro" id="IPR007627">
    <property type="entry name" value="RNA_pol_sigma70_r2"/>
</dbReference>
<dbReference type="InterPro" id="IPR013249">
    <property type="entry name" value="RNA_pol_sigma70_r4_t2"/>
</dbReference>
<keyword evidence="2" id="KW-0731">Sigma factor</keyword>
<dbReference type="STRING" id="395961.Cyan7425_1686"/>
<dbReference type="InterPro" id="IPR000943">
    <property type="entry name" value="RNA_pol_sigma70"/>
</dbReference>
<dbReference type="Pfam" id="PF04542">
    <property type="entry name" value="Sigma70_r2"/>
    <property type="match status" value="1"/>
</dbReference>
<dbReference type="Gene3D" id="1.10.10.10">
    <property type="entry name" value="Winged helix-like DNA-binding domain superfamily/Winged helix DNA-binding domain"/>
    <property type="match status" value="2"/>
</dbReference>
<dbReference type="eggNOG" id="COG1191">
    <property type="taxonomic scope" value="Bacteria"/>
</dbReference>
<dbReference type="InterPro" id="IPR014284">
    <property type="entry name" value="RNA_pol_sigma-70_dom"/>
</dbReference>
<keyword evidence="4" id="KW-0804">Transcription</keyword>
<sequence length="263" mass="29766">MAKPTSASPSATRLLLTYHQNPTIAVRNQLVRLHLGLVRKVAHRLARQCKEPYEDLVQCGCLGLIAAIERFDPSQGYAFSSFAVPYIRGEILHFLRDRAYMLKIPRRWQQLNQDGQKVRQELAKVLDRPPTEEQVASQLQVSPEEWRSVRLAMRNRTPLSINTTLSSSAQAAGMALTLADLLVDAQEEVRQSQTEDSLELYQALAQLEERTRQMIEEVFLHHLTRQEVASRKGVSPITVSRHIQKGIEQLMNLLQSPLVAAKG</sequence>
<dbReference type="HOGENOM" id="CLU_014793_8_5_3"/>
<dbReference type="SUPFAM" id="SSF88946">
    <property type="entry name" value="Sigma2 domain of RNA polymerase sigma factors"/>
    <property type="match status" value="1"/>
</dbReference>
<reference evidence="6" key="1">
    <citation type="submission" date="2009-01" db="EMBL/GenBank/DDBJ databases">
        <title>Complete sequence of chromosome Cyanothece sp. PCC 7425.</title>
        <authorList>
            <consortium name="US DOE Joint Genome Institute"/>
            <person name="Lucas S."/>
            <person name="Copeland A."/>
            <person name="Lapidus A."/>
            <person name="Glavina del Rio T."/>
            <person name="Dalin E."/>
            <person name="Tice H."/>
            <person name="Bruce D."/>
            <person name="Goodwin L."/>
            <person name="Pitluck S."/>
            <person name="Sims D."/>
            <person name="Meineke L."/>
            <person name="Brettin T."/>
            <person name="Detter J.C."/>
            <person name="Han C."/>
            <person name="Larimer F."/>
            <person name="Land M."/>
            <person name="Hauser L."/>
            <person name="Kyrpides N."/>
            <person name="Ovchinnikova G."/>
            <person name="Liberton M."/>
            <person name="Stoeckel J."/>
            <person name="Banerjee A."/>
            <person name="Singh A."/>
            <person name="Page L."/>
            <person name="Sato H."/>
            <person name="Zhao L."/>
            <person name="Sherman L."/>
            <person name="Pakrasi H."/>
            <person name="Richardson P."/>
        </authorList>
    </citation>
    <scope>NUCLEOTIDE SEQUENCE</scope>
    <source>
        <strain evidence="6">PCC 7425</strain>
    </source>
</reference>
<dbReference type="OrthoDB" id="1185556at2"/>